<name>A0A5B7EMU5_PORTR</name>
<feature type="compositionally biased region" description="Basic and acidic residues" evidence="1">
    <location>
        <begin position="106"/>
        <end position="119"/>
    </location>
</feature>
<dbReference type="EMBL" id="VSRR010002891">
    <property type="protein sequence ID" value="MPC33724.1"/>
    <property type="molecule type" value="Genomic_DNA"/>
</dbReference>
<protein>
    <submittedName>
        <fullName evidence="2">Uncharacterized protein</fullName>
    </submittedName>
</protein>
<dbReference type="AlphaFoldDB" id="A0A5B7EMU5"/>
<evidence type="ECO:0000313" key="3">
    <source>
        <dbReference type="Proteomes" id="UP000324222"/>
    </source>
</evidence>
<sequence length="152" mass="16920">MWFTMDRFPSGMANTHTLKPKQQMGSSKVFLDVVFTRGFPFPSTSSFELVLPLLKGQSNQCVLPTQPHLAVGNWLILHWEIRCHALPPTSTLLSTQGQGGVGETSSHLHQELHPAIRTEREGGDLDKVDVYTEAETLSVSRDKVNVYTEAET</sequence>
<evidence type="ECO:0000256" key="1">
    <source>
        <dbReference type="SAM" id="MobiDB-lite"/>
    </source>
</evidence>
<reference evidence="2 3" key="1">
    <citation type="submission" date="2019-05" db="EMBL/GenBank/DDBJ databases">
        <title>Another draft genome of Portunus trituberculatus and its Hox gene families provides insights of decapod evolution.</title>
        <authorList>
            <person name="Jeong J.-H."/>
            <person name="Song I."/>
            <person name="Kim S."/>
            <person name="Choi T."/>
            <person name="Kim D."/>
            <person name="Ryu S."/>
            <person name="Kim W."/>
        </authorList>
    </citation>
    <scope>NUCLEOTIDE SEQUENCE [LARGE SCALE GENOMIC DNA]</scope>
    <source>
        <tissue evidence="2">Muscle</tissue>
    </source>
</reference>
<feature type="region of interest" description="Disordered" evidence="1">
    <location>
        <begin position="94"/>
        <end position="119"/>
    </location>
</feature>
<keyword evidence="3" id="KW-1185">Reference proteome</keyword>
<evidence type="ECO:0000313" key="2">
    <source>
        <dbReference type="EMBL" id="MPC33724.1"/>
    </source>
</evidence>
<dbReference type="Proteomes" id="UP000324222">
    <property type="component" value="Unassembled WGS sequence"/>
</dbReference>
<organism evidence="2 3">
    <name type="scientific">Portunus trituberculatus</name>
    <name type="common">Swimming crab</name>
    <name type="synonym">Neptunus trituberculatus</name>
    <dbReference type="NCBI Taxonomy" id="210409"/>
    <lineage>
        <taxon>Eukaryota</taxon>
        <taxon>Metazoa</taxon>
        <taxon>Ecdysozoa</taxon>
        <taxon>Arthropoda</taxon>
        <taxon>Crustacea</taxon>
        <taxon>Multicrustacea</taxon>
        <taxon>Malacostraca</taxon>
        <taxon>Eumalacostraca</taxon>
        <taxon>Eucarida</taxon>
        <taxon>Decapoda</taxon>
        <taxon>Pleocyemata</taxon>
        <taxon>Brachyura</taxon>
        <taxon>Eubrachyura</taxon>
        <taxon>Portunoidea</taxon>
        <taxon>Portunidae</taxon>
        <taxon>Portuninae</taxon>
        <taxon>Portunus</taxon>
    </lineage>
</organism>
<proteinExistence type="predicted"/>
<gene>
    <name evidence="2" type="ORF">E2C01_027083</name>
</gene>
<comment type="caution">
    <text evidence="2">The sequence shown here is derived from an EMBL/GenBank/DDBJ whole genome shotgun (WGS) entry which is preliminary data.</text>
</comment>
<accession>A0A5B7EMU5</accession>